<evidence type="ECO:0000313" key="1">
    <source>
        <dbReference type="EMBL" id="MDU0112859.1"/>
    </source>
</evidence>
<dbReference type="RefSeq" id="WP_315946529.1">
    <property type="nucleotide sequence ID" value="NZ_JAWCUA010000007.1"/>
</dbReference>
<name>A0ABU3QZZ9_9GAMM</name>
<dbReference type="Proteomes" id="UP001257914">
    <property type="component" value="Unassembled WGS sequence"/>
</dbReference>
<gene>
    <name evidence="1" type="ORF">RT723_07575</name>
</gene>
<protein>
    <submittedName>
        <fullName evidence="1">Uncharacterized protein</fullName>
    </submittedName>
</protein>
<dbReference type="EMBL" id="JAWCUA010000007">
    <property type="protein sequence ID" value="MDU0112859.1"/>
    <property type="molecule type" value="Genomic_DNA"/>
</dbReference>
<sequence length="57" mass="6752">MRINELTANEVVMSQDIKNLQEKKRIVTNISYSEINQRKNCQDIKANWMLLTQTELL</sequence>
<accession>A0ABU3QZZ9</accession>
<proteinExistence type="predicted"/>
<evidence type="ECO:0000313" key="2">
    <source>
        <dbReference type="Proteomes" id="UP001257914"/>
    </source>
</evidence>
<organism evidence="1 2">
    <name type="scientific">Psychrosphaera aquimarina</name>
    <dbReference type="NCBI Taxonomy" id="2044854"/>
    <lineage>
        <taxon>Bacteria</taxon>
        <taxon>Pseudomonadati</taxon>
        <taxon>Pseudomonadota</taxon>
        <taxon>Gammaproteobacteria</taxon>
        <taxon>Alteromonadales</taxon>
        <taxon>Pseudoalteromonadaceae</taxon>
        <taxon>Psychrosphaera</taxon>
    </lineage>
</organism>
<reference evidence="1 2" key="1">
    <citation type="submission" date="2023-10" db="EMBL/GenBank/DDBJ databases">
        <title>Psychrosphaera aquimaarina strain SW33 isolated from seawater.</title>
        <authorList>
            <person name="Bayburt H."/>
            <person name="Kim J.M."/>
            <person name="Choi B.J."/>
            <person name="Jeon C.O."/>
        </authorList>
    </citation>
    <scope>NUCLEOTIDE SEQUENCE [LARGE SCALE GENOMIC DNA]</scope>
    <source>
        <strain evidence="1 2">KCTC 52743</strain>
    </source>
</reference>
<comment type="caution">
    <text evidence="1">The sequence shown here is derived from an EMBL/GenBank/DDBJ whole genome shotgun (WGS) entry which is preliminary data.</text>
</comment>
<keyword evidence="2" id="KW-1185">Reference proteome</keyword>